<accession>A0A8K0IJB5</accession>
<keyword evidence="3" id="KW-1185">Reference proteome</keyword>
<evidence type="ECO:0000313" key="3">
    <source>
        <dbReference type="Proteomes" id="UP000797356"/>
    </source>
</evidence>
<feature type="coiled-coil region" evidence="1">
    <location>
        <begin position="159"/>
        <end position="193"/>
    </location>
</feature>
<keyword evidence="1" id="KW-0175">Coiled coil</keyword>
<organism evidence="2 3">
    <name type="scientific">Cocos nucifera</name>
    <name type="common">Coconut palm</name>
    <dbReference type="NCBI Taxonomy" id="13894"/>
    <lineage>
        <taxon>Eukaryota</taxon>
        <taxon>Viridiplantae</taxon>
        <taxon>Streptophyta</taxon>
        <taxon>Embryophyta</taxon>
        <taxon>Tracheophyta</taxon>
        <taxon>Spermatophyta</taxon>
        <taxon>Magnoliopsida</taxon>
        <taxon>Liliopsida</taxon>
        <taxon>Arecaceae</taxon>
        <taxon>Arecoideae</taxon>
        <taxon>Cocoseae</taxon>
        <taxon>Attaleinae</taxon>
        <taxon>Cocos</taxon>
    </lineage>
</organism>
<dbReference type="Proteomes" id="UP000797356">
    <property type="component" value="Chromosome 8"/>
</dbReference>
<reference evidence="2" key="2">
    <citation type="submission" date="2019-07" db="EMBL/GenBank/DDBJ databases">
        <authorList>
            <person name="Yang Y."/>
            <person name="Bocs S."/>
            <person name="Baudouin L."/>
        </authorList>
    </citation>
    <scope>NUCLEOTIDE SEQUENCE</scope>
    <source>
        <tissue evidence="2">Spear leaf of Hainan Tall coconut</tissue>
    </source>
</reference>
<dbReference type="EMBL" id="CM017879">
    <property type="protein sequence ID" value="KAG1359732.1"/>
    <property type="molecule type" value="Genomic_DNA"/>
</dbReference>
<evidence type="ECO:0000256" key="1">
    <source>
        <dbReference type="SAM" id="Coils"/>
    </source>
</evidence>
<dbReference type="OrthoDB" id="10666802at2759"/>
<evidence type="ECO:0000313" key="2">
    <source>
        <dbReference type="EMBL" id="KAG1359732.1"/>
    </source>
</evidence>
<reference evidence="2" key="1">
    <citation type="journal article" date="2017" name="Gigascience">
        <title>The genome draft of coconut (Cocos nucifera).</title>
        <authorList>
            <person name="Xiao Y."/>
            <person name="Xu P."/>
            <person name="Fan H."/>
            <person name="Baudouin L."/>
            <person name="Xia W."/>
            <person name="Bocs S."/>
            <person name="Xu J."/>
            <person name="Li Q."/>
            <person name="Guo A."/>
            <person name="Zhou L."/>
            <person name="Li J."/>
            <person name="Wu Y."/>
            <person name="Ma Z."/>
            <person name="Armero A."/>
            <person name="Issali A.E."/>
            <person name="Liu N."/>
            <person name="Peng M."/>
            <person name="Yang Y."/>
        </authorList>
    </citation>
    <scope>NUCLEOTIDE SEQUENCE</scope>
    <source>
        <tissue evidence="2">Spear leaf of Hainan Tall coconut</tissue>
    </source>
</reference>
<name>A0A8K0IJB5_COCNU</name>
<gene>
    <name evidence="2" type="ORF">COCNU_08G011780</name>
</gene>
<dbReference type="AlphaFoldDB" id="A0A8K0IJB5"/>
<sequence>MLKKPSFNQHLRQYLETAHNFEVPKLKELLSKQILFNMDIRQIGPKEVGSNLLKMKTLRKRVDEPAEVIGSSETTLIELKLKAFALENYKPTSKAFFEVLYLANANKLLCEPHKIIRQKVLDYFIRLAYYMNGYMEHFVELLAEARKHKIDAKMLKIGKDKAMKEIEEASMRVDVVERRAKDAKAVLRRVVEENS</sequence>
<proteinExistence type="predicted"/>
<protein>
    <submittedName>
        <fullName evidence="2">Uncharacterized protein</fullName>
    </submittedName>
</protein>
<comment type="caution">
    <text evidence="2">The sequence shown here is derived from an EMBL/GenBank/DDBJ whole genome shotgun (WGS) entry which is preliminary data.</text>
</comment>